<name>A0A1G7UV70_9GAMM</name>
<dbReference type="OrthoDB" id="7030137at2"/>
<feature type="transmembrane region" description="Helical" evidence="1">
    <location>
        <begin position="29"/>
        <end position="61"/>
    </location>
</feature>
<dbReference type="EMBL" id="FNBM01000012">
    <property type="protein sequence ID" value="SDG51442.1"/>
    <property type="molecule type" value="Genomic_DNA"/>
</dbReference>
<dbReference type="RefSeq" id="WP_092371838.1">
    <property type="nucleotide sequence ID" value="NZ_FNBM01000012.1"/>
</dbReference>
<keyword evidence="1" id="KW-0472">Membrane</keyword>
<sequence length="152" mass="16235">MATEMQLHLVAGLLRRGRSLDRLSSGLTLLALVIGLGPLLGFMALTTGAAVSVALLTCGLLQKYYALRVALDAELFASLAAAPDQLARRTAELDGGLLAIAGKTAESPRSWDERSRGAVRLLRIQACWFGLQFLSALAAIVLMPWLSQVRFG</sequence>
<accession>A0A1G7UV70</accession>
<dbReference type="STRING" id="640205.SAMN05216381_4194"/>
<organism evidence="2 3">
    <name type="scientific">Phytopseudomonas seleniipraecipitans</name>
    <dbReference type="NCBI Taxonomy" id="640205"/>
    <lineage>
        <taxon>Bacteria</taxon>
        <taxon>Pseudomonadati</taxon>
        <taxon>Pseudomonadota</taxon>
        <taxon>Gammaproteobacteria</taxon>
        <taxon>Pseudomonadales</taxon>
        <taxon>Pseudomonadaceae</taxon>
        <taxon>Phytopseudomonas</taxon>
    </lineage>
</organism>
<protein>
    <submittedName>
        <fullName evidence="2">Uncharacterized protein</fullName>
    </submittedName>
</protein>
<evidence type="ECO:0000256" key="1">
    <source>
        <dbReference type="SAM" id="Phobius"/>
    </source>
</evidence>
<keyword evidence="1" id="KW-0812">Transmembrane</keyword>
<reference evidence="2 3" key="1">
    <citation type="submission" date="2016-10" db="EMBL/GenBank/DDBJ databases">
        <authorList>
            <person name="de Groot N.N."/>
        </authorList>
    </citation>
    <scope>NUCLEOTIDE SEQUENCE [LARGE SCALE GENOMIC DNA]</scope>
    <source>
        <strain evidence="2 3">LMG 25475</strain>
    </source>
</reference>
<dbReference type="AlphaFoldDB" id="A0A1G7UV70"/>
<evidence type="ECO:0000313" key="3">
    <source>
        <dbReference type="Proteomes" id="UP000243378"/>
    </source>
</evidence>
<keyword evidence="1" id="KW-1133">Transmembrane helix</keyword>
<evidence type="ECO:0000313" key="2">
    <source>
        <dbReference type="EMBL" id="SDG51442.1"/>
    </source>
</evidence>
<dbReference type="Proteomes" id="UP000243378">
    <property type="component" value="Unassembled WGS sequence"/>
</dbReference>
<proteinExistence type="predicted"/>
<gene>
    <name evidence="2" type="ORF">SAMN05216381_4194</name>
</gene>
<feature type="transmembrane region" description="Helical" evidence="1">
    <location>
        <begin position="126"/>
        <end position="146"/>
    </location>
</feature>